<keyword evidence="4" id="KW-0540">Nuclease</keyword>
<dbReference type="InterPro" id="IPR027806">
    <property type="entry name" value="HARBI1_dom"/>
</dbReference>
<evidence type="ECO:0000256" key="4">
    <source>
        <dbReference type="ARBA" id="ARBA00022722"/>
    </source>
</evidence>
<keyword evidence="10" id="KW-1185">Reference proteome</keyword>
<dbReference type="GO" id="GO:0046872">
    <property type="term" value="F:metal ion binding"/>
    <property type="evidence" value="ECO:0007669"/>
    <property type="project" value="UniProtKB-KW"/>
</dbReference>
<feature type="domain" description="DDE Tnp4" evidence="8">
    <location>
        <begin position="14"/>
        <end position="140"/>
    </location>
</feature>
<sequence>MNSNLKIGENERNVTLILQGVCDTNYLLTDCYIGEAGSVHDACVFRRSLVSQKLLQTDPQNYIIGDSAYKLSQHLIVPYRDNGHLNRLQINFNKAREKTRVVIEQSFALLKGRFRRLKLLENFRADLMPGIIMAACILHNLCILNGDNFLEDINMQNEVAEKMIMNINNFENQNQNILVTLHLIVI</sequence>
<dbReference type="GO" id="GO:0016787">
    <property type="term" value="F:hydrolase activity"/>
    <property type="evidence" value="ECO:0007669"/>
    <property type="project" value="UniProtKB-KW"/>
</dbReference>
<protein>
    <recommendedName>
        <fullName evidence="8">DDE Tnp4 domain-containing protein</fullName>
    </recommendedName>
</protein>
<accession>A0AAV8VMI8</accession>
<evidence type="ECO:0000313" key="10">
    <source>
        <dbReference type="Proteomes" id="UP001159042"/>
    </source>
</evidence>
<comment type="cofactor">
    <cofactor evidence="1">
        <name>a divalent metal cation</name>
        <dbReference type="ChEBI" id="CHEBI:60240"/>
    </cofactor>
</comment>
<evidence type="ECO:0000256" key="1">
    <source>
        <dbReference type="ARBA" id="ARBA00001968"/>
    </source>
</evidence>
<keyword evidence="5" id="KW-0479">Metal-binding</keyword>
<dbReference type="PANTHER" id="PTHR22930:SF85">
    <property type="entry name" value="GH03217P-RELATED"/>
    <property type="match status" value="1"/>
</dbReference>
<evidence type="ECO:0000256" key="5">
    <source>
        <dbReference type="ARBA" id="ARBA00022723"/>
    </source>
</evidence>
<comment type="caution">
    <text evidence="9">The sequence shown here is derived from an EMBL/GenBank/DDBJ whole genome shotgun (WGS) entry which is preliminary data.</text>
</comment>
<keyword evidence="6" id="KW-0378">Hydrolase</keyword>
<proteinExistence type="inferred from homology"/>
<dbReference type="GO" id="GO:0005634">
    <property type="term" value="C:nucleus"/>
    <property type="evidence" value="ECO:0007669"/>
    <property type="project" value="UniProtKB-SubCell"/>
</dbReference>
<dbReference type="AlphaFoldDB" id="A0AAV8VMI8"/>
<gene>
    <name evidence="9" type="ORF">NQ315_012472</name>
</gene>
<comment type="subcellular location">
    <subcellularLocation>
        <location evidence="2">Nucleus</location>
    </subcellularLocation>
</comment>
<comment type="similarity">
    <text evidence="3">Belongs to the HARBI1 family.</text>
</comment>
<keyword evidence="7" id="KW-0539">Nucleus</keyword>
<evidence type="ECO:0000313" key="9">
    <source>
        <dbReference type="EMBL" id="KAJ8915587.1"/>
    </source>
</evidence>
<evidence type="ECO:0000256" key="2">
    <source>
        <dbReference type="ARBA" id="ARBA00004123"/>
    </source>
</evidence>
<dbReference type="Proteomes" id="UP001159042">
    <property type="component" value="Unassembled WGS sequence"/>
</dbReference>
<dbReference type="Pfam" id="PF13359">
    <property type="entry name" value="DDE_Tnp_4"/>
    <property type="match status" value="1"/>
</dbReference>
<organism evidence="9 10">
    <name type="scientific">Exocentrus adspersus</name>
    <dbReference type="NCBI Taxonomy" id="1586481"/>
    <lineage>
        <taxon>Eukaryota</taxon>
        <taxon>Metazoa</taxon>
        <taxon>Ecdysozoa</taxon>
        <taxon>Arthropoda</taxon>
        <taxon>Hexapoda</taxon>
        <taxon>Insecta</taxon>
        <taxon>Pterygota</taxon>
        <taxon>Neoptera</taxon>
        <taxon>Endopterygota</taxon>
        <taxon>Coleoptera</taxon>
        <taxon>Polyphaga</taxon>
        <taxon>Cucujiformia</taxon>
        <taxon>Chrysomeloidea</taxon>
        <taxon>Cerambycidae</taxon>
        <taxon>Lamiinae</taxon>
        <taxon>Acanthocinini</taxon>
        <taxon>Exocentrus</taxon>
    </lineage>
</organism>
<dbReference type="InterPro" id="IPR045249">
    <property type="entry name" value="HARBI1-like"/>
</dbReference>
<name>A0AAV8VMI8_9CUCU</name>
<evidence type="ECO:0000256" key="7">
    <source>
        <dbReference type="ARBA" id="ARBA00023242"/>
    </source>
</evidence>
<evidence type="ECO:0000256" key="3">
    <source>
        <dbReference type="ARBA" id="ARBA00006958"/>
    </source>
</evidence>
<dbReference type="EMBL" id="JANEYG010000052">
    <property type="protein sequence ID" value="KAJ8915587.1"/>
    <property type="molecule type" value="Genomic_DNA"/>
</dbReference>
<dbReference type="PANTHER" id="PTHR22930">
    <property type="match status" value="1"/>
</dbReference>
<reference evidence="9 10" key="1">
    <citation type="journal article" date="2023" name="Insect Mol. Biol.">
        <title>Genome sequencing provides insights into the evolution of gene families encoding plant cell wall-degrading enzymes in longhorned beetles.</title>
        <authorList>
            <person name="Shin N.R."/>
            <person name="Okamura Y."/>
            <person name="Kirsch R."/>
            <person name="Pauchet Y."/>
        </authorList>
    </citation>
    <scope>NUCLEOTIDE SEQUENCE [LARGE SCALE GENOMIC DNA]</scope>
    <source>
        <strain evidence="9">EAD_L_NR</strain>
    </source>
</reference>
<evidence type="ECO:0000256" key="6">
    <source>
        <dbReference type="ARBA" id="ARBA00022801"/>
    </source>
</evidence>
<dbReference type="GO" id="GO:0004518">
    <property type="term" value="F:nuclease activity"/>
    <property type="evidence" value="ECO:0007669"/>
    <property type="project" value="UniProtKB-KW"/>
</dbReference>
<evidence type="ECO:0000259" key="8">
    <source>
        <dbReference type="Pfam" id="PF13359"/>
    </source>
</evidence>